<dbReference type="InterPro" id="IPR017853">
    <property type="entry name" value="GH"/>
</dbReference>
<dbReference type="GO" id="GO:0016798">
    <property type="term" value="F:hydrolase activity, acting on glycosyl bonds"/>
    <property type="evidence" value="ECO:0007669"/>
    <property type="project" value="UniProtKB-KW"/>
</dbReference>
<keyword evidence="3" id="KW-0732">Signal</keyword>
<keyword evidence="2" id="KW-0326">Glycosidase</keyword>
<dbReference type="EMBL" id="KI913964">
    <property type="protein sequence ID" value="ETW00871.1"/>
    <property type="molecule type" value="Genomic_DNA"/>
</dbReference>
<dbReference type="InterPro" id="IPR001223">
    <property type="entry name" value="Glyco_hydro18_cat"/>
</dbReference>
<evidence type="ECO:0000256" key="1">
    <source>
        <dbReference type="ARBA" id="ARBA00022801"/>
    </source>
</evidence>
<dbReference type="Gene3D" id="3.10.50.10">
    <property type="match status" value="1"/>
</dbReference>
<name>A0A024U391_9STRA</name>
<dbReference type="GO" id="GO:0009313">
    <property type="term" value="P:oligosaccharide catabolic process"/>
    <property type="evidence" value="ECO:0007669"/>
    <property type="project" value="TreeGrafter"/>
</dbReference>
<feature type="domain" description="GH18" evidence="4">
    <location>
        <begin position="39"/>
        <end position="379"/>
    </location>
</feature>
<dbReference type="PANTHER" id="PTHR46290">
    <property type="entry name" value="DI-N-ACETYLCHITOBIASE"/>
    <property type="match status" value="1"/>
</dbReference>
<dbReference type="PANTHER" id="PTHR46290:SF1">
    <property type="entry name" value="DI-N-ACETYLCHITOBIASE"/>
    <property type="match status" value="1"/>
</dbReference>
<dbReference type="SMART" id="SM00636">
    <property type="entry name" value="Glyco_18"/>
    <property type="match status" value="1"/>
</dbReference>
<dbReference type="SUPFAM" id="SSF51445">
    <property type="entry name" value="(Trans)glycosidases"/>
    <property type="match status" value="1"/>
</dbReference>
<proteinExistence type="predicted"/>
<dbReference type="PROSITE" id="PS51910">
    <property type="entry name" value="GH18_2"/>
    <property type="match status" value="1"/>
</dbReference>
<dbReference type="InterPro" id="IPR029070">
    <property type="entry name" value="Chitinase_insertion_sf"/>
</dbReference>
<evidence type="ECO:0000256" key="3">
    <source>
        <dbReference type="SAM" id="SignalP"/>
    </source>
</evidence>
<keyword evidence="1" id="KW-0378">Hydrolase</keyword>
<feature type="chain" id="PRO_5001534903" description="GH18 domain-containing protein" evidence="3">
    <location>
        <begin position="22"/>
        <end position="387"/>
    </location>
</feature>
<dbReference type="STRING" id="157072.A0A024U391"/>
<protein>
    <recommendedName>
        <fullName evidence="4">GH18 domain-containing protein</fullName>
    </recommendedName>
</protein>
<dbReference type="VEuPathDB" id="FungiDB:H310_07391"/>
<dbReference type="GO" id="GO:0005615">
    <property type="term" value="C:extracellular space"/>
    <property type="evidence" value="ECO:0007669"/>
    <property type="project" value="TreeGrafter"/>
</dbReference>
<dbReference type="eggNOG" id="KOG2806">
    <property type="taxonomic scope" value="Eukaryota"/>
</dbReference>
<dbReference type="GO" id="GO:0008061">
    <property type="term" value="F:chitin binding"/>
    <property type="evidence" value="ECO:0007669"/>
    <property type="project" value="InterPro"/>
</dbReference>
<dbReference type="RefSeq" id="XP_008871006.1">
    <property type="nucleotide sequence ID" value="XM_008872784.1"/>
</dbReference>
<reference evidence="5" key="1">
    <citation type="submission" date="2013-12" db="EMBL/GenBank/DDBJ databases">
        <title>The Genome Sequence of Aphanomyces invadans NJM9701.</title>
        <authorList>
            <consortium name="The Broad Institute Genomics Platform"/>
            <person name="Russ C."/>
            <person name="Tyler B."/>
            <person name="van West P."/>
            <person name="Dieguez-Uribeondo J."/>
            <person name="Young S.K."/>
            <person name="Zeng Q."/>
            <person name="Gargeya S."/>
            <person name="Fitzgerald M."/>
            <person name="Abouelleil A."/>
            <person name="Alvarado L."/>
            <person name="Chapman S.B."/>
            <person name="Gainer-Dewar J."/>
            <person name="Goldberg J."/>
            <person name="Griggs A."/>
            <person name="Gujja S."/>
            <person name="Hansen M."/>
            <person name="Howarth C."/>
            <person name="Imamovic A."/>
            <person name="Ireland A."/>
            <person name="Larimer J."/>
            <person name="McCowan C."/>
            <person name="Murphy C."/>
            <person name="Pearson M."/>
            <person name="Poon T.W."/>
            <person name="Priest M."/>
            <person name="Roberts A."/>
            <person name="Saif S."/>
            <person name="Shea T."/>
            <person name="Sykes S."/>
            <person name="Wortman J."/>
            <person name="Nusbaum C."/>
            <person name="Birren B."/>
        </authorList>
    </citation>
    <scope>NUCLEOTIDE SEQUENCE [LARGE SCALE GENOMIC DNA]</scope>
    <source>
        <strain evidence="5">NJM9701</strain>
    </source>
</reference>
<gene>
    <name evidence="5" type="ORF">H310_07391</name>
</gene>
<dbReference type="AlphaFoldDB" id="A0A024U391"/>
<organism evidence="5">
    <name type="scientific">Aphanomyces invadans</name>
    <dbReference type="NCBI Taxonomy" id="157072"/>
    <lineage>
        <taxon>Eukaryota</taxon>
        <taxon>Sar</taxon>
        <taxon>Stramenopiles</taxon>
        <taxon>Oomycota</taxon>
        <taxon>Saprolegniomycetes</taxon>
        <taxon>Saprolegniales</taxon>
        <taxon>Verrucalvaceae</taxon>
        <taxon>Aphanomyces</taxon>
    </lineage>
</organism>
<dbReference type="InterPro" id="IPR011583">
    <property type="entry name" value="Chitinase_II/V-like_cat"/>
</dbReference>
<evidence type="ECO:0000259" key="4">
    <source>
        <dbReference type="PROSITE" id="PS51910"/>
    </source>
</evidence>
<dbReference type="Gene3D" id="3.20.20.80">
    <property type="entry name" value="Glycosidases"/>
    <property type="match status" value="1"/>
</dbReference>
<evidence type="ECO:0000313" key="5">
    <source>
        <dbReference type="EMBL" id="ETW00871.1"/>
    </source>
</evidence>
<evidence type="ECO:0000256" key="2">
    <source>
        <dbReference type="ARBA" id="ARBA00023295"/>
    </source>
</evidence>
<dbReference type="OrthoDB" id="73875at2759"/>
<dbReference type="InterPro" id="IPR051887">
    <property type="entry name" value="GH18_Domain-Containing"/>
</dbReference>
<accession>A0A024U391</accession>
<dbReference type="Pfam" id="PF00704">
    <property type="entry name" value="Glyco_hydro_18"/>
    <property type="match status" value="1"/>
</dbReference>
<sequence>MGWQSFHRWVGLAAHATVASSLGWNEKETTALSGCPCSDKSLCLPVARTPRFEVFAFSPSINSTNWRYYDFDTLTTIAWNLDKDLLCYAHARQVKIVIQHNFDQADRLCDPAARADWIEATYTSIVENYADGVNIDTEVEMSGSTAKCQTLLVQELRVRLAASKFTHNAQISFDVPWSPHGVDQRYYDWVGLAAHADFLFVMSYDIRSQIYYQCIAGANSPLALVRRGVEEYIAGYGISPRQLVLGLPWYAYNYPCESMDNSICHIRPVPFRGAPCSDAAGHQIDYSQVQALLVDPTAKLGWDVMSSSPFISLRTNQTTAQVWYDNDRSLALKYNLATHLNLRGVGMWHVDALDYSGKANPIVSTQAMWQTLRNAVPAVSSDLTSIA</sequence>
<feature type="signal peptide" evidence="3">
    <location>
        <begin position="1"/>
        <end position="21"/>
    </location>
</feature>
<dbReference type="GeneID" id="20084441"/>